<evidence type="ECO:0000313" key="7">
    <source>
        <dbReference type="EMBL" id="PIY89078.1"/>
    </source>
</evidence>
<dbReference type="Proteomes" id="UP000230767">
    <property type="component" value="Unassembled WGS sequence"/>
</dbReference>
<evidence type="ECO:0000259" key="6">
    <source>
        <dbReference type="Pfam" id="PF01676"/>
    </source>
</evidence>
<dbReference type="Pfam" id="PF10143">
    <property type="entry name" value="PhosphMutase"/>
    <property type="match status" value="2"/>
</dbReference>
<dbReference type="Pfam" id="PF01676">
    <property type="entry name" value="Metalloenzyme"/>
    <property type="match status" value="1"/>
</dbReference>
<dbReference type="GO" id="GO:0004619">
    <property type="term" value="F:phosphoglycerate mutase activity"/>
    <property type="evidence" value="ECO:0007669"/>
    <property type="project" value="UniProtKB-EC"/>
</dbReference>
<dbReference type="InterPro" id="IPR017850">
    <property type="entry name" value="Alkaline_phosphatase_core_sf"/>
</dbReference>
<comment type="caution">
    <text evidence="7">The sequence shown here is derived from an EMBL/GenBank/DDBJ whole genome shotgun (WGS) entry which is preliminary data.</text>
</comment>
<protein>
    <submittedName>
        <fullName evidence="7">Phosphoglycerate mutase</fullName>
    </submittedName>
</protein>
<evidence type="ECO:0000256" key="5">
    <source>
        <dbReference type="ARBA" id="ARBA00023152"/>
    </source>
</evidence>
<dbReference type="PANTHER" id="PTHR31209">
    <property type="entry name" value="COFACTOR-INDEPENDENT PHOSPHOGLYCERATE MUTASE"/>
    <property type="match status" value="1"/>
</dbReference>
<dbReference type="InterPro" id="IPR042253">
    <property type="entry name" value="Pglycerate_mutase_ApgM_sf"/>
</dbReference>
<dbReference type="GO" id="GO:0006096">
    <property type="term" value="P:glycolytic process"/>
    <property type="evidence" value="ECO:0007669"/>
    <property type="project" value="UniProtKB-KW"/>
</dbReference>
<keyword evidence="5" id="KW-0324">Glycolysis</keyword>
<evidence type="ECO:0000256" key="2">
    <source>
        <dbReference type="ARBA" id="ARBA00002315"/>
    </source>
</evidence>
<name>A0A2M7R723_9BACT</name>
<dbReference type="PANTHER" id="PTHR31209:SF0">
    <property type="entry name" value="METALLOENZYME DOMAIN-CONTAINING PROTEIN"/>
    <property type="match status" value="1"/>
</dbReference>
<proteinExistence type="inferred from homology"/>
<comment type="similarity">
    <text evidence="4">Belongs to the BPG-independent phosphoglycerate mutase family. A-PGAM subfamily.</text>
</comment>
<comment type="pathway">
    <text evidence="3">Carbohydrate degradation.</text>
</comment>
<dbReference type="InterPro" id="IPR006124">
    <property type="entry name" value="Metalloenzyme"/>
</dbReference>
<comment type="catalytic activity">
    <reaction evidence="1">
        <text>(2R)-2-phosphoglycerate = (2R)-3-phosphoglycerate</text>
        <dbReference type="Rhea" id="RHEA:15901"/>
        <dbReference type="ChEBI" id="CHEBI:58272"/>
        <dbReference type="ChEBI" id="CHEBI:58289"/>
        <dbReference type="EC" id="5.4.2.12"/>
    </reaction>
</comment>
<dbReference type="InterPro" id="IPR004456">
    <property type="entry name" value="Pglycerate_mutase_ApgM"/>
</dbReference>
<sequence>MKILLIVIDGLGDRPIPELGNKTPLEAAKTPNLDWLAKNGICGEIRPFQFSWQEYPASDTTHLALLGYDPKIYYLGRGPYEAAGIGIKLKEGDIALRANFATINENLNIINRRAGRIEKTQPLIKAINGIEIEGLRPSRGRGVSLRESASRPDHHPASGPLVKFILRKSYGHRAVLVLRGLKPDVRPSEKISDNDPKFAEVRPLQIKPLDRSKEAKFTAMVLNEFLKKAYLVLKNHPLNKKREKVGLLPANYLLVRGAGKMRKTPSFKERYNLRAGCIAGGGLYKGIGKILGMDEILVKGATGFPTTNLKGKFIAAKKNLKKYDFIFLHIKAADNLAEDGNFLGKKEFIERIDRSIKPVLSLKGVRVVITADHSTSCILKKHCKDPVPVLIKNFPTFGSRKGRRQVHPVKSHKAGIPPSAELFNGVKQFSERTCKKGKLGKFSQLNLMSKILC</sequence>
<reference evidence="8" key="1">
    <citation type="submission" date="2017-09" db="EMBL/GenBank/DDBJ databases">
        <title>Depth-based differentiation of microbial function through sediment-hosted aquifers and enrichment of novel symbionts in the deep terrestrial subsurface.</title>
        <authorList>
            <person name="Probst A.J."/>
            <person name="Ladd B."/>
            <person name="Jarett J.K."/>
            <person name="Geller-Mcgrath D.E."/>
            <person name="Sieber C.M.K."/>
            <person name="Emerson J.B."/>
            <person name="Anantharaman K."/>
            <person name="Thomas B.C."/>
            <person name="Malmstrom R."/>
            <person name="Stieglmeier M."/>
            <person name="Klingl A."/>
            <person name="Woyke T."/>
            <person name="Ryan C.M."/>
            <person name="Banfield J.F."/>
        </authorList>
    </citation>
    <scope>NUCLEOTIDE SEQUENCE [LARGE SCALE GENOMIC DNA]</scope>
</reference>
<dbReference type="AlphaFoldDB" id="A0A2M7R723"/>
<organism evidence="7 8">
    <name type="scientific">Candidatus Nealsonbacteria bacterium CG_4_10_14_0_8_um_filter_37_14</name>
    <dbReference type="NCBI Taxonomy" id="1974684"/>
    <lineage>
        <taxon>Bacteria</taxon>
        <taxon>Candidatus Nealsoniibacteriota</taxon>
    </lineage>
</organism>
<dbReference type="SUPFAM" id="SSF53649">
    <property type="entry name" value="Alkaline phosphatase-like"/>
    <property type="match status" value="1"/>
</dbReference>
<dbReference type="PIRSF" id="PIRSF006392">
    <property type="entry name" value="IPGAM_arch"/>
    <property type="match status" value="1"/>
</dbReference>
<gene>
    <name evidence="7" type="ORF">COY73_02030</name>
</gene>
<comment type="function">
    <text evidence="2">Catalyzes the interconversion of 2-phosphoglycerate and 3-phosphoglycerate.</text>
</comment>
<dbReference type="GO" id="GO:0046872">
    <property type="term" value="F:metal ion binding"/>
    <property type="evidence" value="ECO:0007669"/>
    <property type="project" value="InterPro"/>
</dbReference>
<dbReference type="NCBIfam" id="TIGR00306">
    <property type="entry name" value="apgM"/>
    <property type="match status" value="1"/>
</dbReference>
<evidence type="ECO:0000256" key="4">
    <source>
        <dbReference type="ARBA" id="ARBA00005524"/>
    </source>
</evidence>
<evidence type="ECO:0000256" key="3">
    <source>
        <dbReference type="ARBA" id="ARBA00004921"/>
    </source>
</evidence>
<accession>A0A2M7R723</accession>
<dbReference type="Gene3D" id="3.40.720.10">
    <property type="entry name" value="Alkaline Phosphatase, subunit A"/>
    <property type="match status" value="2"/>
</dbReference>
<dbReference type="EMBL" id="PFLW01000051">
    <property type="protein sequence ID" value="PIY89078.1"/>
    <property type="molecule type" value="Genomic_DNA"/>
</dbReference>
<dbReference type="CDD" id="cd16011">
    <property type="entry name" value="iPGM_like"/>
    <property type="match status" value="1"/>
</dbReference>
<evidence type="ECO:0000313" key="8">
    <source>
        <dbReference type="Proteomes" id="UP000230767"/>
    </source>
</evidence>
<dbReference type="Gene3D" id="3.30.70.2130">
    <property type="entry name" value="Metalloenzyme domain"/>
    <property type="match status" value="1"/>
</dbReference>
<evidence type="ECO:0000256" key="1">
    <source>
        <dbReference type="ARBA" id="ARBA00000370"/>
    </source>
</evidence>
<feature type="domain" description="Metalloenzyme" evidence="6">
    <location>
        <begin position="1"/>
        <end position="393"/>
    </location>
</feature>